<dbReference type="EMBL" id="VWAG01000009">
    <property type="protein sequence ID" value="KAA5258459.1"/>
    <property type="molecule type" value="Genomic_DNA"/>
</dbReference>
<feature type="region of interest" description="Disordered" evidence="1">
    <location>
        <begin position="311"/>
        <end position="332"/>
    </location>
</feature>
<comment type="caution">
    <text evidence="2">The sequence shown here is derived from an EMBL/GenBank/DDBJ whole genome shotgun (WGS) entry which is preliminary data.</text>
</comment>
<evidence type="ECO:0000313" key="3">
    <source>
        <dbReference type="EMBL" id="KAA5258459.1"/>
    </source>
</evidence>
<proteinExistence type="predicted"/>
<sequence length="816" mass="92976">MSKIKKQKNAVPQKVQEPIGTRIARAVFKEKKISERIFGYISYDINFIKATYAGKTQRPAKITSLEKGIVGILLIDETSSFEKIGLILGLDVVNDKAEQSILRTAIDTLRGFNAIEGDDSCMALTDAGRTYADKGERPDTYTKSFDIYVDKSHLSWLNIKNCIGDNLSKINEINTPCDNLNLSLEQIKQYAECQAQDVHFPQNRYLLESAIWSEGHEANYKVYVCFVQSIASSEEVRAFVFDENSNTLNPVMSEQINSNPELLSELLEKCIRFECEIDEETIVLEGDAIETAKSEISEDIKEAEKQLVLEEENAQNAPLSDTKADSSLSANTEKERLHKKALYDSLSFELELQKIFNEDDPDEIWLISPWIRKGAFMHDRGPLIENFLKDENKRVFIAYSEPASNNDGKPMMDEEVEPGIKLLDEQYPNFFHVQLPEFHLKNVIEVKGDQKVLFSGSFNVLSFSVSEEQKHIRREEMTLAHHTVAKNKYADFQLEFAEIYASRIQKEIESLEVTSLANYKNERLDYFLNIDNPEVHKLFSPIEDLLEEKALGCLKEELHKKLTKIGQELVAASNMGGLNMKDKKRYKSSLESISKDLSSNSIDDPSIIELLESSLKLLDVVPEKKIFPDKVSTKTARQSFAPRKPQNSTMENLYTESASISEIKTMVSEAMDGSQHGIRITIDSVTKAKKMCSPTNLSLENTDKLFKVLAGTNVLASAIKLGIEKKMRLADVHNSLRRIIKKCEDFDSLSIIYNEDQKRIIFDVEGIQFQYEKFEANEELMMFINSHNNRVTRWNGSRTFLFSVEIIDIATKYIIE</sequence>
<keyword evidence="5" id="KW-1185">Reference proteome</keyword>
<dbReference type="Proteomes" id="UP000421791">
    <property type="component" value="Unassembled WGS sequence"/>
</dbReference>
<evidence type="ECO:0000313" key="4">
    <source>
        <dbReference type="Proteomes" id="UP000421791"/>
    </source>
</evidence>
<evidence type="ECO:0000313" key="2">
    <source>
        <dbReference type="EMBL" id="KAA5230825.1"/>
    </source>
</evidence>
<name>A0A7J4YQ36_9BACE</name>
<dbReference type="AlphaFoldDB" id="A0A7J4YQ36"/>
<gene>
    <name evidence="3" type="ORF">F2Z09_07040</name>
    <name evidence="2" type="ORF">F2Z22_07975</name>
</gene>
<organism evidence="2 4">
    <name type="scientific">Bacteroides finegoldii</name>
    <dbReference type="NCBI Taxonomy" id="338188"/>
    <lineage>
        <taxon>Bacteria</taxon>
        <taxon>Pseudomonadati</taxon>
        <taxon>Bacteroidota</taxon>
        <taxon>Bacteroidia</taxon>
        <taxon>Bacteroidales</taxon>
        <taxon>Bacteroidaceae</taxon>
        <taxon>Bacteroides</taxon>
    </lineage>
</organism>
<reference evidence="4 5" key="1">
    <citation type="journal article" date="2019" name="Nat. Med.">
        <title>A library of human gut bacterial isolates paired with longitudinal multiomics data enables mechanistic microbiome research.</title>
        <authorList>
            <person name="Poyet M."/>
            <person name="Groussin M."/>
            <person name="Gibbons S.M."/>
            <person name="Avila-Pacheco J."/>
            <person name="Jiang X."/>
            <person name="Kearney S.M."/>
            <person name="Perrotta A.R."/>
            <person name="Berdy B."/>
            <person name="Zhao S."/>
            <person name="Lieberman T.D."/>
            <person name="Swanson P.K."/>
            <person name="Smith M."/>
            <person name="Roesemann S."/>
            <person name="Alexander J.E."/>
            <person name="Rich S.A."/>
            <person name="Livny J."/>
            <person name="Vlamakis H."/>
            <person name="Clish C."/>
            <person name="Bullock K."/>
            <person name="Deik A."/>
            <person name="Scott J."/>
            <person name="Pierce K.A."/>
            <person name="Xavier R.J."/>
            <person name="Alm E.J."/>
        </authorList>
    </citation>
    <scope>NUCLEOTIDE SEQUENCE [LARGE SCALE GENOMIC DNA]</scope>
    <source>
        <strain evidence="3 5">BIOML-A2</strain>
        <strain evidence="2 4">BIOML-A6</strain>
    </source>
</reference>
<accession>A0A7J4YQ36</accession>
<dbReference type="EMBL" id="VWAK01000009">
    <property type="protein sequence ID" value="KAA5230825.1"/>
    <property type="molecule type" value="Genomic_DNA"/>
</dbReference>
<evidence type="ECO:0000313" key="5">
    <source>
        <dbReference type="Proteomes" id="UP000440198"/>
    </source>
</evidence>
<protein>
    <submittedName>
        <fullName evidence="2">Uncharacterized protein</fullName>
    </submittedName>
</protein>
<feature type="compositionally biased region" description="Polar residues" evidence="1">
    <location>
        <begin position="314"/>
        <end position="331"/>
    </location>
</feature>
<dbReference type="GeneID" id="92989989"/>
<evidence type="ECO:0000256" key="1">
    <source>
        <dbReference type="SAM" id="MobiDB-lite"/>
    </source>
</evidence>
<dbReference type="RefSeq" id="WP_005848454.1">
    <property type="nucleotide sequence ID" value="NZ_JAPFDV010000120.1"/>
</dbReference>
<dbReference type="Proteomes" id="UP000440198">
    <property type="component" value="Unassembled WGS sequence"/>
</dbReference>